<keyword evidence="3" id="KW-1185">Reference proteome</keyword>
<dbReference type="AlphaFoldDB" id="A0A6A6SL44"/>
<proteinExistence type="predicted"/>
<accession>A0A6A6SL44</accession>
<reference evidence="2" key="1">
    <citation type="journal article" date="2020" name="Stud. Mycol.">
        <title>101 Dothideomycetes genomes: a test case for predicting lifestyles and emergence of pathogens.</title>
        <authorList>
            <person name="Haridas S."/>
            <person name="Albert R."/>
            <person name="Binder M."/>
            <person name="Bloem J."/>
            <person name="Labutti K."/>
            <person name="Salamov A."/>
            <person name="Andreopoulos B."/>
            <person name="Baker S."/>
            <person name="Barry K."/>
            <person name="Bills G."/>
            <person name="Bluhm B."/>
            <person name="Cannon C."/>
            <person name="Castanera R."/>
            <person name="Culley D."/>
            <person name="Daum C."/>
            <person name="Ezra D."/>
            <person name="Gonzalez J."/>
            <person name="Henrissat B."/>
            <person name="Kuo A."/>
            <person name="Liang C."/>
            <person name="Lipzen A."/>
            <person name="Lutzoni F."/>
            <person name="Magnuson J."/>
            <person name="Mondo S."/>
            <person name="Nolan M."/>
            <person name="Ohm R."/>
            <person name="Pangilinan J."/>
            <person name="Park H.-J."/>
            <person name="Ramirez L."/>
            <person name="Alfaro M."/>
            <person name="Sun H."/>
            <person name="Tritt A."/>
            <person name="Yoshinaga Y."/>
            <person name="Zwiers L.-H."/>
            <person name="Turgeon B."/>
            <person name="Goodwin S."/>
            <person name="Spatafora J."/>
            <person name="Crous P."/>
            <person name="Grigoriev I."/>
        </authorList>
    </citation>
    <scope>NUCLEOTIDE SEQUENCE</scope>
    <source>
        <strain evidence="2">CBS 122681</strain>
    </source>
</reference>
<evidence type="ECO:0000313" key="3">
    <source>
        <dbReference type="Proteomes" id="UP000799324"/>
    </source>
</evidence>
<gene>
    <name evidence="2" type="ORF">K491DRAFT_763534</name>
</gene>
<dbReference type="EMBL" id="MU004590">
    <property type="protein sequence ID" value="KAF2647711.1"/>
    <property type="molecule type" value="Genomic_DNA"/>
</dbReference>
<name>A0A6A6SL44_9PLEO</name>
<feature type="region of interest" description="Disordered" evidence="1">
    <location>
        <begin position="472"/>
        <end position="498"/>
    </location>
</feature>
<dbReference type="OrthoDB" id="3687942at2759"/>
<dbReference type="Proteomes" id="UP000799324">
    <property type="component" value="Unassembled WGS sequence"/>
</dbReference>
<sequence>MGLRGFPRSLFRRKPATTSSAPVNVPTATDHKAAFDSAAELHPSLTPPPSPFRASLNEKPSFDGAVALLEFVRKLPLVELSNIGIDRSSPVDRSSPINSSCAETDASSVCSGETAPSSISEDGTACLAGPASREKKGLEQFVQPSRRRYIGIKADLALESLIPSPIRAPSDPSIRFEGIKGIALHAAHGSEDCQESVLAMLEQANCRVPFHACCNCQTFGFGQYFFRAVDLQPREIRILKRAAAMLDVMLLGQGGLLSQLDVYIFRGQLFPEKGRQAMLADASFKVFLSRFFCRSIFSAEDKEKYIQLQPFYDDEETEIDANAPEPITDISLMIFMTEQEFEELPDWWDVEDSPQFNTQFRKPPPEWFIRPDSENGDWAEKDLKYQKALDDRHKRRMQGAKTLVKNEGFDSLPEYEDIEDDSRYNVRRGKLPRNAFKLPEYEDGNDGNRIEAPTSVDKAISRLMLTPSASSSIFELTALPRPPKDTESGYDSGEDEMF</sequence>
<organism evidence="2 3">
    <name type="scientific">Lophiostoma macrostomum CBS 122681</name>
    <dbReference type="NCBI Taxonomy" id="1314788"/>
    <lineage>
        <taxon>Eukaryota</taxon>
        <taxon>Fungi</taxon>
        <taxon>Dikarya</taxon>
        <taxon>Ascomycota</taxon>
        <taxon>Pezizomycotina</taxon>
        <taxon>Dothideomycetes</taxon>
        <taxon>Pleosporomycetidae</taxon>
        <taxon>Pleosporales</taxon>
        <taxon>Lophiostomataceae</taxon>
        <taxon>Lophiostoma</taxon>
    </lineage>
</organism>
<evidence type="ECO:0000313" key="2">
    <source>
        <dbReference type="EMBL" id="KAF2647711.1"/>
    </source>
</evidence>
<feature type="region of interest" description="Disordered" evidence="1">
    <location>
        <begin position="88"/>
        <end position="126"/>
    </location>
</feature>
<evidence type="ECO:0000256" key="1">
    <source>
        <dbReference type="SAM" id="MobiDB-lite"/>
    </source>
</evidence>
<feature type="compositionally biased region" description="Polar residues" evidence="1">
    <location>
        <begin position="91"/>
        <end position="121"/>
    </location>
</feature>
<protein>
    <submittedName>
        <fullName evidence="2">Uncharacterized protein</fullName>
    </submittedName>
</protein>